<dbReference type="PROSITE" id="PS50109">
    <property type="entry name" value="HIS_KIN"/>
    <property type="match status" value="1"/>
</dbReference>
<name>A0A9X3MQQ6_9ACTN</name>
<dbReference type="SMART" id="SM00388">
    <property type="entry name" value="HisKA"/>
    <property type="match status" value="1"/>
</dbReference>
<dbReference type="Proteomes" id="UP001149140">
    <property type="component" value="Unassembled WGS sequence"/>
</dbReference>
<accession>A0A9X3MQQ6</accession>
<evidence type="ECO:0000256" key="1">
    <source>
        <dbReference type="ARBA" id="ARBA00000085"/>
    </source>
</evidence>
<dbReference type="InterPro" id="IPR000700">
    <property type="entry name" value="PAS-assoc_C"/>
</dbReference>
<dbReference type="Pfam" id="PF00072">
    <property type="entry name" value="Response_reg"/>
    <property type="match status" value="1"/>
</dbReference>
<keyword evidence="4" id="KW-1003">Cell membrane</keyword>
<dbReference type="SUPFAM" id="SSF55785">
    <property type="entry name" value="PYP-like sensor domain (PAS domain)"/>
    <property type="match status" value="3"/>
</dbReference>
<dbReference type="PRINTS" id="PR00344">
    <property type="entry name" value="BCTRLSENSOR"/>
</dbReference>
<evidence type="ECO:0000256" key="4">
    <source>
        <dbReference type="ARBA" id="ARBA00022475"/>
    </source>
</evidence>
<evidence type="ECO:0000313" key="19">
    <source>
        <dbReference type="EMBL" id="MDA0160690.1"/>
    </source>
</evidence>
<dbReference type="CDD" id="cd00130">
    <property type="entry name" value="PAS"/>
    <property type="match status" value="3"/>
</dbReference>
<evidence type="ECO:0000259" key="16">
    <source>
        <dbReference type="PROSITE" id="PS50110"/>
    </source>
</evidence>
<keyword evidence="7" id="KW-0808">Transferase</keyword>
<keyword evidence="11" id="KW-1133">Transmembrane helix</keyword>
<dbReference type="GO" id="GO:0009927">
    <property type="term" value="F:histidine phosphotransfer kinase activity"/>
    <property type="evidence" value="ECO:0007669"/>
    <property type="project" value="TreeGrafter"/>
</dbReference>
<evidence type="ECO:0000256" key="8">
    <source>
        <dbReference type="ARBA" id="ARBA00022692"/>
    </source>
</evidence>
<evidence type="ECO:0000256" key="6">
    <source>
        <dbReference type="ARBA" id="ARBA00022553"/>
    </source>
</evidence>
<organism evidence="19 20">
    <name type="scientific">Solirubrobacter ginsenosidimutans</name>
    <dbReference type="NCBI Taxonomy" id="490573"/>
    <lineage>
        <taxon>Bacteria</taxon>
        <taxon>Bacillati</taxon>
        <taxon>Actinomycetota</taxon>
        <taxon>Thermoleophilia</taxon>
        <taxon>Solirubrobacterales</taxon>
        <taxon>Solirubrobacteraceae</taxon>
        <taxon>Solirubrobacter</taxon>
    </lineage>
</organism>
<sequence>MNLGAVAAPALALPEVLEEGVMIWDPHGLVLNANEAMARMLGAPVDALIGSPSDPSLLLAPGGGSIPPEQLPAHRVERTKGRVDQEFGIPHVDGGHVWVSVRSAPRPDGTIISAYTRITEAEAKARSTARIATLVDDSPDLVWMFDSHGLIEYASPSFSATLGLRQDEVIGRLWRALTHPLDVPVLRAAIADAGPDEPRTGIIEVRLRRNDGTWVWVEGQATLRFRGGAAIAVEIIGRDVTRTRAAEDKGRRMAEQLKALVAGAPYGILMLDQTGHVAVVNEQACSLLDLSAAAEELIGSPMSAMLKPIERMLADPEAGMARLKEIADSGETVRFVHFECADGRRVTFDHVPLGEDGSAGRLWTFRDITQFKLAEQEREQFLATMSHEIKTPLSGIAGAAELLCGAGLPERERELAQVISDAAQALGGLVRDTLDVSRAEAGRSENEAEDYDPRRLLTSIAGVLRPSLRGRPLELLVDVAPDVPDALRGDPARVRQIVLNLASNAVKYTEFGHARIGARIDGERLLITVSDTGRGIGEDDLQRLFEPWTRTHTRAWAGTGLGLSIARRLARAMGGDVTVVSELGSGSAFTLELPLEAGELKPIAPARANATLSASRVLVAEDDAALRRLIGMQLERLGAQPTLVDNGQAAVDAATTIPFDAILLDLRMPVMDGFEAAAEIRRRDPEIPILALTADTAAQDVESCRDAGMDGHIAKPVSLPALREELDRRIAPVIDDGLLDELADNLGGRALVNQMLQVYRDSLPERLESLRAAADPDALRDAAHALRSPSAGFGIARLAARLRVVETAARDGRMAELGAALVAAAHADRALAARLSGS</sequence>
<dbReference type="Pfam" id="PF08447">
    <property type="entry name" value="PAS_3"/>
    <property type="match status" value="1"/>
</dbReference>
<dbReference type="InterPro" id="IPR036890">
    <property type="entry name" value="HATPase_C_sf"/>
</dbReference>
<protein>
    <recommendedName>
        <fullName evidence="3">histidine kinase</fullName>
        <ecNumber evidence="3">2.7.13.3</ecNumber>
    </recommendedName>
</protein>
<keyword evidence="10" id="KW-0067">ATP-binding</keyword>
<evidence type="ECO:0000256" key="7">
    <source>
        <dbReference type="ARBA" id="ARBA00022679"/>
    </source>
</evidence>
<comment type="subcellular location">
    <subcellularLocation>
        <location evidence="2">Cell inner membrane</location>
        <topology evidence="2">Multi-pass membrane protein</topology>
    </subcellularLocation>
</comment>
<dbReference type="PANTHER" id="PTHR43047:SF72">
    <property type="entry name" value="OSMOSENSING HISTIDINE PROTEIN KINASE SLN1"/>
    <property type="match status" value="1"/>
</dbReference>
<dbReference type="InterPro" id="IPR003594">
    <property type="entry name" value="HATPase_dom"/>
</dbReference>
<keyword evidence="10" id="KW-0547">Nucleotide-binding</keyword>
<comment type="caution">
    <text evidence="19">The sequence shown here is derived from an EMBL/GenBank/DDBJ whole genome shotgun (WGS) entry which is preliminary data.</text>
</comment>
<dbReference type="InterPro" id="IPR005467">
    <property type="entry name" value="His_kinase_dom"/>
</dbReference>
<dbReference type="Gene3D" id="3.40.50.2300">
    <property type="match status" value="1"/>
</dbReference>
<evidence type="ECO:0000313" key="20">
    <source>
        <dbReference type="Proteomes" id="UP001149140"/>
    </source>
</evidence>
<keyword evidence="9" id="KW-0418">Kinase</keyword>
<dbReference type="InterPro" id="IPR008207">
    <property type="entry name" value="Sig_transdc_His_kin_Hpt_dom"/>
</dbReference>
<dbReference type="EMBL" id="JAPDOD010000006">
    <property type="protein sequence ID" value="MDA0160690.1"/>
    <property type="molecule type" value="Genomic_DNA"/>
</dbReference>
<dbReference type="Gene3D" id="3.30.450.20">
    <property type="entry name" value="PAS domain"/>
    <property type="match status" value="3"/>
</dbReference>
<dbReference type="InterPro" id="IPR004358">
    <property type="entry name" value="Sig_transdc_His_kin-like_C"/>
</dbReference>
<dbReference type="AlphaFoldDB" id="A0A9X3MQQ6"/>
<dbReference type="InterPro" id="IPR036097">
    <property type="entry name" value="HisK_dim/P_sf"/>
</dbReference>
<dbReference type="CDD" id="cd17546">
    <property type="entry name" value="REC_hyHK_CKI1_RcsC-like"/>
    <property type="match status" value="1"/>
</dbReference>
<keyword evidence="8" id="KW-0812">Transmembrane</keyword>
<reference evidence="19" key="1">
    <citation type="submission" date="2022-10" db="EMBL/GenBank/DDBJ databases">
        <title>The WGS of Solirubrobacter ginsenosidimutans DSM 21036.</title>
        <authorList>
            <person name="Jiang Z."/>
        </authorList>
    </citation>
    <scope>NUCLEOTIDE SEQUENCE</scope>
    <source>
        <strain evidence="19">DSM 21036</strain>
    </source>
</reference>
<evidence type="ECO:0000256" key="10">
    <source>
        <dbReference type="ARBA" id="ARBA00022840"/>
    </source>
</evidence>
<dbReference type="Pfam" id="PF08448">
    <property type="entry name" value="PAS_4"/>
    <property type="match status" value="2"/>
</dbReference>
<dbReference type="GO" id="GO:0005886">
    <property type="term" value="C:plasma membrane"/>
    <property type="evidence" value="ECO:0007669"/>
    <property type="project" value="UniProtKB-SubCell"/>
</dbReference>
<evidence type="ECO:0000256" key="13">
    <source>
        <dbReference type="ARBA" id="ARBA00023136"/>
    </source>
</evidence>
<dbReference type="Gene3D" id="3.30.565.10">
    <property type="entry name" value="Histidine kinase-like ATPase, C-terminal domain"/>
    <property type="match status" value="1"/>
</dbReference>
<feature type="domain" description="PAS" evidence="17">
    <location>
        <begin position="15"/>
        <end position="50"/>
    </location>
</feature>
<dbReference type="PROSITE" id="PS50113">
    <property type="entry name" value="PAC"/>
    <property type="match status" value="1"/>
</dbReference>
<dbReference type="Gene3D" id="1.20.120.160">
    <property type="entry name" value="HPT domain"/>
    <property type="match status" value="1"/>
</dbReference>
<evidence type="ECO:0000259" key="17">
    <source>
        <dbReference type="PROSITE" id="PS50112"/>
    </source>
</evidence>
<evidence type="ECO:0000256" key="9">
    <source>
        <dbReference type="ARBA" id="ARBA00022777"/>
    </source>
</evidence>
<dbReference type="SMART" id="SM00387">
    <property type="entry name" value="HATPase_c"/>
    <property type="match status" value="1"/>
</dbReference>
<dbReference type="SMART" id="SM00091">
    <property type="entry name" value="PAS"/>
    <property type="match status" value="3"/>
</dbReference>
<dbReference type="SUPFAM" id="SSF55874">
    <property type="entry name" value="ATPase domain of HSP90 chaperone/DNA topoisomerase II/histidine kinase"/>
    <property type="match status" value="1"/>
</dbReference>
<dbReference type="InterPro" id="IPR013655">
    <property type="entry name" value="PAS_fold_3"/>
</dbReference>
<dbReference type="Pfam" id="PF02518">
    <property type="entry name" value="HATPase_c"/>
    <property type="match status" value="1"/>
</dbReference>
<dbReference type="PANTHER" id="PTHR43047">
    <property type="entry name" value="TWO-COMPONENT HISTIDINE PROTEIN KINASE"/>
    <property type="match status" value="1"/>
</dbReference>
<evidence type="ECO:0000256" key="3">
    <source>
        <dbReference type="ARBA" id="ARBA00012438"/>
    </source>
</evidence>
<dbReference type="EC" id="2.7.13.3" evidence="3"/>
<dbReference type="Gene3D" id="1.10.287.130">
    <property type="match status" value="1"/>
</dbReference>
<feature type="domain" description="PAC" evidence="18">
    <location>
        <begin position="201"/>
        <end position="252"/>
    </location>
</feature>
<dbReference type="InterPro" id="IPR035965">
    <property type="entry name" value="PAS-like_dom_sf"/>
</dbReference>
<dbReference type="InterPro" id="IPR003661">
    <property type="entry name" value="HisK_dim/P_dom"/>
</dbReference>
<dbReference type="RefSeq" id="WP_270039664.1">
    <property type="nucleotide sequence ID" value="NZ_JAPDOD010000006.1"/>
</dbReference>
<comment type="catalytic activity">
    <reaction evidence="1">
        <text>ATP + protein L-histidine = ADP + protein N-phospho-L-histidine.</text>
        <dbReference type="EC" id="2.7.13.3"/>
    </reaction>
</comment>
<keyword evidence="13" id="KW-0472">Membrane</keyword>
<dbReference type="NCBIfam" id="TIGR00229">
    <property type="entry name" value="sensory_box"/>
    <property type="match status" value="1"/>
</dbReference>
<dbReference type="Pfam" id="PF01627">
    <property type="entry name" value="Hpt"/>
    <property type="match status" value="1"/>
</dbReference>
<evidence type="ECO:0000256" key="12">
    <source>
        <dbReference type="ARBA" id="ARBA00023012"/>
    </source>
</evidence>
<evidence type="ECO:0000256" key="2">
    <source>
        <dbReference type="ARBA" id="ARBA00004429"/>
    </source>
</evidence>
<gene>
    <name evidence="19" type="ORF">OM076_10475</name>
</gene>
<feature type="domain" description="PAS" evidence="17">
    <location>
        <begin position="127"/>
        <end position="197"/>
    </location>
</feature>
<feature type="domain" description="Histidine kinase" evidence="15">
    <location>
        <begin position="384"/>
        <end position="597"/>
    </location>
</feature>
<dbReference type="PROSITE" id="PS50110">
    <property type="entry name" value="RESPONSE_REGULATORY"/>
    <property type="match status" value="1"/>
</dbReference>
<keyword evidence="20" id="KW-1185">Reference proteome</keyword>
<dbReference type="InterPro" id="IPR000014">
    <property type="entry name" value="PAS"/>
</dbReference>
<evidence type="ECO:0000259" key="18">
    <source>
        <dbReference type="PROSITE" id="PS50113"/>
    </source>
</evidence>
<dbReference type="CDD" id="cd00082">
    <property type="entry name" value="HisKA"/>
    <property type="match status" value="1"/>
</dbReference>
<dbReference type="InterPro" id="IPR013656">
    <property type="entry name" value="PAS_4"/>
</dbReference>
<dbReference type="InterPro" id="IPR001789">
    <property type="entry name" value="Sig_transdc_resp-reg_receiver"/>
</dbReference>
<dbReference type="InterPro" id="IPR036641">
    <property type="entry name" value="HPT_dom_sf"/>
</dbReference>
<dbReference type="GO" id="GO:0000155">
    <property type="term" value="F:phosphorelay sensor kinase activity"/>
    <property type="evidence" value="ECO:0007669"/>
    <property type="project" value="InterPro"/>
</dbReference>
<dbReference type="SMART" id="SM00448">
    <property type="entry name" value="REC"/>
    <property type="match status" value="1"/>
</dbReference>
<dbReference type="SUPFAM" id="SSF52172">
    <property type="entry name" value="CheY-like"/>
    <property type="match status" value="1"/>
</dbReference>
<keyword evidence="12" id="KW-0902">Two-component regulatory system</keyword>
<dbReference type="CDD" id="cd16922">
    <property type="entry name" value="HATPase_EvgS-ArcB-TorS-like"/>
    <property type="match status" value="1"/>
</dbReference>
<dbReference type="InterPro" id="IPR011006">
    <property type="entry name" value="CheY-like_superfamily"/>
</dbReference>
<dbReference type="SUPFAM" id="SSF47384">
    <property type="entry name" value="Homodimeric domain of signal transducing histidine kinase"/>
    <property type="match status" value="1"/>
</dbReference>
<feature type="modified residue" description="4-aspartylphosphate" evidence="14">
    <location>
        <position position="665"/>
    </location>
</feature>
<evidence type="ECO:0000259" key="15">
    <source>
        <dbReference type="PROSITE" id="PS50109"/>
    </source>
</evidence>
<feature type="domain" description="Response regulatory" evidence="16">
    <location>
        <begin position="616"/>
        <end position="730"/>
    </location>
</feature>
<dbReference type="PROSITE" id="PS50112">
    <property type="entry name" value="PAS"/>
    <property type="match status" value="2"/>
</dbReference>
<evidence type="ECO:0000256" key="5">
    <source>
        <dbReference type="ARBA" id="ARBA00022519"/>
    </source>
</evidence>
<dbReference type="SUPFAM" id="SSF47226">
    <property type="entry name" value="Histidine-containing phosphotransfer domain, HPT domain"/>
    <property type="match status" value="1"/>
</dbReference>
<dbReference type="Pfam" id="PF00512">
    <property type="entry name" value="HisKA"/>
    <property type="match status" value="1"/>
</dbReference>
<keyword evidence="5" id="KW-0997">Cell inner membrane</keyword>
<evidence type="ECO:0000256" key="14">
    <source>
        <dbReference type="PROSITE-ProRule" id="PRU00169"/>
    </source>
</evidence>
<keyword evidence="6 14" id="KW-0597">Phosphoprotein</keyword>
<proteinExistence type="predicted"/>
<evidence type="ECO:0000256" key="11">
    <source>
        <dbReference type="ARBA" id="ARBA00022989"/>
    </source>
</evidence>